<evidence type="ECO:0000259" key="4">
    <source>
        <dbReference type="PROSITE" id="PS52004"/>
    </source>
</evidence>
<dbReference type="SUPFAM" id="SSF53901">
    <property type="entry name" value="Thiolase-like"/>
    <property type="match status" value="2"/>
</dbReference>
<dbReference type="PROSITE" id="PS00606">
    <property type="entry name" value="KS3_1"/>
    <property type="match status" value="1"/>
</dbReference>
<evidence type="ECO:0000313" key="5">
    <source>
        <dbReference type="EMBL" id="MDS1269235.1"/>
    </source>
</evidence>
<comment type="caution">
    <text evidence="5">The sequence shown here is derived from an EMBL/GenBank/DDBJ whole genome shotgun (WGS) entry which is preliminary data.</text>
</comment>
<dbReference type="EMBL" id="JAVLVT010000001">
    <property type="protein sequence ID" value="MDS1269235.1"/>
    <property type="molecule type" value="Genomic_DNA"/>
</dbReference>
<comment type="similarity">
    <text evidence="1 3">Belongs to the thiolase-like superfamily. Beta-ketoacyl-ACP synthases family.</text>
</comment>
<keyword evidence="6" id="KW-1185">Reference proteome</keyword>
<accession>A0ABU2H310</accession>
<evidence type="ECO:0000256" key="2">
    <source>
        <dbReference type="ARBA" id="ARBA00022679"/>
    </source>
</evidence>
<evidence type="ECO:0000256" key="3">
    <source>
        <dbReference type="RuleBase" id="RU003694"/>
    </source>
</evidence>
<dbReference type="PROSITE" id="PS52004">
    <property type="entry name" value="KS3_2"/>
    <property type="match status" value="1"/>
</dbReference>
<dbReference type="Gene3D" id="3.40.47.10">
    <property type="match status" value="1"/>
</dbReference>
<dbReference type="GO" id="GO:0016746">
    <property type="term" value="F:acyltransferase activity"/>
    <property type="evidence" value="ECO:0007669"/>
    <property type="project" value="UniProtKB-KW"/>
</dbReference>
<reference evidence="6" key="1">
    <citation type="submission" date="2023-07" db="EMBL/GenBank/DDBJ databases">
        <title>Novel species in the genus Lipingzhangella isolated from Sambhar Salt Lake.</title>
        <authorList>
            <person name="Jiya N."/>
            <person name="Kajale S."/>
            <person name="Sharma A."/>
        </authorList>
    </citation>
    <scope>NUCLEOTIDE SEQUENCE [LARGE SCALE GENOMIC DNA]</scope>
    <source>
        <strain evidence="6">LS1_29</strain>
    </source>
</reference>
<gene>
    <name evidence="5" type="ORF">RIF23_02870</name>
</gene>
<dbReference type="CDD" id="cd00834">
    <property type="entry name" value="KAS_I_II"/>
    <property type="match status" value="1"/>
</dbReference>
<protein>
    <submittedName>
        <fullName evidence="5">Beta-ketoacyl-[acyl-carrier-protein] synthase family protein</fullName>
        <ecNumber evidence="5">2.3.1.-</ecNumber>
    </submittedName>
</protein>
<dbReference type="NCBIfam" id="NF005589">
    <property type="entry name" value="PRK07314.1"/>
    <property type="match status" value="1"/>
</dbReference>
<organism evidence="5 6">
    <name type="scientific">Lipingzhangella rawalii</name>
    <dbReference type="NCBI Taxonomy" id="2055835"/>
    <lineage>
        <taxon>Bacteria</taxon>
        <taxon>Bacillati</taxon>
        <taxon>Actinomycetota</taxon>
        <taxon>Actinomycetes</taxon>
        <taxon>Streptosporangiales</taxon>
        <taxon>Nocardiopsidaceae</taxon>
        <taxon>Lipingzhangella</taxon>
    </lineage>
</organism>
<dbReference type="InterPro" id="IPR014030">
    <property type="entry name" value="Ketoacyl_synth_N"/>
</dbReference>
<dbReference type="InterPro" id="IPR020841">
    <property type="entry name" value="PKS_Beta-ketoAc_synthase_dom"/>
</dbReference>
<dbReference type="PANTHER" id="PTHR11712">
    <property type="entry name" value="POLYKETIDE SYNTHASE-RELATED"/>
    <property type="match status" value="1"/>
</dbReference>
<evidence type="ECO:0000256" key="1">
    <source>
        <dbReference type="ARBA" id="ARBA00008467"/>
    </source>
</evidence>
<dbReference type="RefSeq" id="WP_310910732.1">
    <property type="nucleotide sequence ID" value="NZ_JAVLVT010000001.1"/>
</dbReference>
<dbReference type="EC" id="2.3.1.-" evidence="5"/>
<feature type="domain" description="Ketosynthase family 3 (KS3)" evidence="4">
    <location>
        <begin position="14"/>
        <end position="426"/>
    </location>
</feature>
<dbReference type="InterPro" id="IPR018201">
    <property type="entry name" value="Ketoacyl_synth_AS"/>
</dbReference>
<dbReference type="PANTHER" id="PTHR11712:SF336">
    <property type="entry name" value="3-OXOACYL-[ACYL-CARRIER-PROTEIN] SYNTHASE, MITOCHONDRIAL"/>
    <property type="match status" value="1"/>
</dbReference>
<keyword evidence="2 3" id="KW-0808">Transferase</keyword>
<dbReference type="InterPro" id="IPR000794">
    <property type="entry name" value="Beta-ketoacyl_synthase"/>
</dbReference>
<dbReference type="Pfam" id="PF02801">
    <property type="entry name" value="Ketoacyl-synt_C"/>
    <property type="match status" value="1"/>
</dbReference>
<dbReference type="InterPro" id="IPR014031">
    <property type="entry name" value="Ketoacyl_synth_C"/>
</dbReference>
<evidence type="ECO:0000313" key="6">
    <source>
        <dbReference type="Proteomes" id="UP001250214"/>
    </source>
</evidence>
<name>A0ABU2H310_9ACTN</name>
<sequence>MRTPTIRNTSGRSHRQAVVTGIGLATPAGCTPDEVWTRLCAAAGPAAARLRAFEPDGLGTWFGAEVHGPAGPTELGAKETRRADRSTLLALSAAFEAWTDAGGRTDGPNTLGAAPPERIGVVTGTGYGGAATYEAAFANPDERGWGRPGPMHVPGAMANAASAAVTLHLPVRGPSLCLVTACASGAQAIGEATRLIREGACDVVIAGGAEATVTPTTVRAFNRLDALSTRGDPERASRPFDTDRDGFVLGEGAGFVVLESSAHARSRGAVPYGAVSGYGRTSDGYHLTAPAPDGAGAQAAMRLALDDAGRPPADMTHVNAHATSTPRGDIVEARALATVFGPETVPVTAPKGVTGHLLGAAGAVEAIITLLAMRHRQVPPIANLTNPDPQCPIDAVMETPRDIPDGPALCASFGFGGHNAALVLSPTEETV</sequence>
<proteinExistence type="inferred from homology"/>
<dbReference type="Proteomes" id="UP001250214">
    <property type="component" value="Unassembled WGS sequence"/>
</dbReference>
<keyword evidence="5" id="KW-0012">Acyltransferase</keyword>
<dbReference type="InterPro" id="IPR016039">
    <property type="entry name" value="Thiolase-like"/>
</dbReference>
<dbReference type="SMART" id="SM00825">
    <property type="entry name" value="PKS_KS"/>
    <property type="match status" value="1"/>
</dbReference>
<dbReference type="Pfam" id="PF00109">
    <property type="entry name" value="ketoacyl-synt"/>
    <property type="match status" value="1"/>
</dbReference>